<sequence>MALGINTNVASLNAQNQLGKSQAQNDQALQRLSSGLRINSAKDDAAGLAISTRFSSQISGLNVAVRNANDAISLSQTAEGALNEVTNNLQRIRELAVQSANSTNSSSDREALNQEVQQRIEEVNRIAGQTAFNGLKVLDGSFGDAVFQVGANVGETIGLDLNTSVRTDSVGAVAQAVSADLTTQIAEEVTAVTGAAATYGIDSTALIADYSTTGASSGTSTVQVDTAAVGGDTIEINGVTFTFVDDTTPGETVVDANNVTITRDITNTALTAETTAQALDAAIDAYKADVDPTFTAFDDVTASNATGTLTLTYGTDGLPSTNGNTIGTATGTLATTNTLDASGADGDTSANRTFTITDPEGNNLSVTLNSNITSAADLNTAIQNAAGYGAATFTSAVDGDNVVLTDGSDIDGSFSIGGTDAALITDANVAASTSAGATAVTGVAAQEIVVGENDLTFQFGDGEALAVEAGTYSTVQSFVDAVNSTLGSNATAVLGDDNVLTITSGEAITVAAANDTSTAFTTGENAVSGSLQDSDVLTVAGANSTIQRVDAALTSISDLRSTFGAIQNRFESTIANLSTSVENLSASNSRILDADFAAETAELAKSQVLQQAGISVLAQANARPQQVLSLLQ</sequence>
<accession>A0A4Z1C1A8</accession>
<feature type="compositionally biased region" description="Polar residues" evidence="5">
    <location>
        <begin position="348"/>
        <end position="360"/>
    </location>
</feature>
<dbReference type="OrthoDB" id="9796789at2"/>
<keyword evidence="2 4" id="KW-0964">Secreted</keyword>
<dbReference type="AlphaFoldDB" id="A0A4Z1C1A8"/>
<dbReference type="Gene3D" id="2.30.220.10">
    <property type="entry name" value="f41 fragment of flagellin, C-terminal domain"/>
    <property type="match status" value="1"/>
</dbReference>
<protein>
    <recommendedName>
        <fullName evidence="4">Flagellin</fullName>
    </recommendedName>
</protein>
<dbReference type="Gene3D" id="1.20.1330.10">
    <property type="entry name" value="f41 fragment of flagellin, N-terminal domain"/>
    <property type="match status" value="2"/>
</dbReference>
<organism evidence="8 9">
    <name type="scientific">Marinobacter confluentis</name>
    <dbReference type="NCBI Taxonomy" id="1697557"/>
    <lineage>
        <taxon>Bacteria</taxon>
        <taxon>Pseudomonadati</taxon>
        <taxon>Pseudomonadota</taxon>
        <taxon>Gammaproteobacteria</taxon>
        <taxon>Pseudomonadales</taxon>
        <taxon>Marinobacteraceae</taxon>
        <taxon>Marinobacter</taxon>
    </lineage>
</organism>
<evidence type="ECO:0000313" key="8">
    <source>
        <dbReference type="EMBL" id="TGN39911.1"/>
    </source>
</evidence>
<evidence type="ECO:0000256" key="1">
    <source>
        <dbReference type="ARBA" id="ARBA00005709"/>
    </source>
</evidence>
<dbReference type="SUPFAM" id="SSF64518">
    <property type="entry name" value="Phase 1 flagellin"/>
    <property type="match status" value="2"/>
</dbReference>
<feature type="domain" description="Flagellin N-terminal" evidence="6">
    <location>
        <begin position="5"/>
        <end position="141"/>
    </location>
</feature>
<dbReference type="InterPro" id="IPR042187">
    <property type="entry name" value="Flagellin_C_sub2"/>
</dbReference>
<comment type="caution">
    <text evidence="8">The sequence shown here is derived from an EMBL/GenBank/DDBJ whole genome shotgun (WGS) entry which is preliminary data.</text>
</comment>
<dbReference type="GO" id="GO:0005576">
    <property type="term" value="C:extracellular region"/>
    <property type="evidence" value="ECO:0007669"/>
    <property type="project" value="UniProtKB-SubCell"/>
</dbReference>
<keyword evidence="8" id="KW-0969">Cilium</keyword>
<feature type="region of interest" description="Disordered" evidence="5">
    <location>
        <begin position="341"/>
        <end position="360"/>
    </location>
</feature>
<evidence type="ECO:0000259" key="6">
    <source>
        <dbReference type="Pfam" id="PF00669"/>
    </source>
</evidence>
<dbReference type="InterPro" id="IPR046358">
    <property type="entry name" value="Flagellin_C"/>
</dbReference>
<keyword evidence="8" id="KW-0966">Cell projection</keyword>
<comment type="function">
    <text evidence="4">Flagellin is the subunit protein which polymerizes to form the filaments of bacterial flagella.</text>
</comment>
<evidence type="ECO:0000256" key="3">
    <source>
        <dbReference type="ARBA" id="ARBA00023143"/>
    </source>
</evidence>
<dbReference type="GO" id="GO:0005198">
    <property type="term" value="F:structural molecule activity"/>
    <property type="evidence" value="ECO:0007669"/>
    <property type="project" value="UniProtKB-UniRule"/>
</dbReference>
<evidence type="ECO:0000259" key="7">
    <source>
        <dbReference type="Pfam" id="PF00700"/>
    </source>
</evidence>
<dbReference type="InterPro" id="IPR001492">
    <property type="entry name" value="Flagellin"/>
</dbReference>
<dbReference type="Proteomes" id="UP000298325">
    <property type="component" value="Unassembled WGS sequence"/>
</dbReference>
<dbReference type="PANTHER" id="PTHR42792:SF2">
    <property type="entry name" value="FLAGELLIN"/>
    <property type="match status" value="1"/>
</dbReference>
<name>A0A4Z1C1A8_9GAMM</name>
<evidence type="ECO:0000256" key="5">
    <source>
        <dbReference type="SAM" id="MobiDB-lite"/>
    </source>
</evidence>
<feature type="domain" description="Flagellin C-terminal" evidence="7">
    <location>
        <begin position="546"/>
        <end position="631"/>
    </location>
</feature>
<gene>
    <name evidence="8" type="ORF">E5Q11_06315</name>
</gene>
<evidence type="ECO:0000256" key="4">
    <source>
        <dbReference type="RuleBase" id="RU362073"/>
    </source>
</evidence>
<keyword evidence="8" id="KW-0282">Flagellum</keyword>
<dbReference type="Pfam" id="PF00669">
    <property type="entry name" value="Flagellin_N"/>
    <property type="match status" value="1"/>
</dbReference>
<proteinExistence type="inferred from homology"/>
<dbReference type="InterPro" id="IPR001029">
    <property type="entry name" value="Flagellin_N"/>
</dbReference>
<keyword evidence="9" id="KW-1185">Reference proteome</keyword>
<dbReference type="Gene3D" id="2.170.280.10">
    <property type="entry name" value="f41 fragment of flagellin, middle domain"/>
    <property type="match status" value="1"/>
</dbReference>
<dbReference type="PRINTS" id="PR00207">
    <property type="entry name" value="FLAGELLIN"/>
</dbReference>
<dbReference type="RefSeq" id="WP_135802575.1">
    <property type="nucleotide sequence ID" value="NZ_SRPF01000002.1"/>
</dbReference>
<dbReference type="Gene3D" id="6.10.10.10">
    <property type="entry name" value="Flagellar export chaperone, C-terminal domain"/>
    <property type="match status" value="1"/>
</dbReference>
<evidence type="ECO:0000256" key="2">
    <source>
        <dbReference type="ARBA" id="ARBA00022525"/>
    </source>
</evidence>
<comment type="subcellular location">
    <subcellularLocation>
        <location evidence="4">Secreted</location>
    </subcellularLocation>
    <subcellularLocation>
        <location evidence="4">Bacterial flagellum</location>
    </subcellularLocation>
</comment>
<dbReference type="PANTHER" id="PTHR42792">
    <property type="entry name" value="FLAGELLIN"/>
    <property type="match status" value="1"/>
</dbReference>
<comment type="similarity">
    <text evidence="1 4">Belongs to the bacterial flagellin family.</text>
</comment>
<reference evidence="8 9" key="1">
    <citation type="submission" date="2019-04" db="EMBL/GenBank/DDBJ databases">
        <authorList>
            <person name="Park S."/>
            <person name="Yoon J.-H."/>
        </authorList>
    </citation>
    <scope>NUCLEOTIDE SEQUENCE [LARGE SCALE GENOMIC DNA]</scope>
    <source>
        <strain evidence="8 9">HJM-18</strain>
    </source>
</reference>
<dbReference type="Pfam" id="PF00700">
    <property type="entry name" value="Flagellin_C"/>
    <property type="match status" value="1"/>
</dbReference>
<dbReference type="Gene3D" id="6.10.280.190">
    <property type="match status" value="1"/>
</dbReference>
<dbReference type="EMBL" id="SRPF01000002">
    <property type="protein sequence ID" value="TGN39911.1"/>
    <property type="molecule type" value="Genomic_DNA"/>
</dbReference>
<evidence type="ECO:0000313" key="9">
    <source>
        <dbReference type="Proteomes" id="UP000298325"/>
    </source>
</evidence>
<dbReference type="GO" id="GO:0009288">
    <property type="term" value="C:bacterial-type flagellum"/>
    <property type="evidence" value="ECO:0007669"/>
    <property type="project" value="UniProtKB-SubCell"/>
</dbReference>
<keyword evidence="3 4" id="KW-0975">Bacterial flagellum</keyword>